<organism evidence="3 4">
    <name type="scientific">Pyrocoelia pectoralis</name>
    <dbReference type="NCBI Taxonomy" id="417401"/>
    <lineage>
        <taxon>Eukaryota</taxon>
        <taxon>Metazoa</taxon>
        <taxon>Ecdysozoa</taxon>
        <taxon>Arthropoda</taxon>
        <taxon>Hexapoda</taxon>
        <taxon>Insecta</taxon>
        <taxon>Pterygota</taxon>
        <taxon>Neoptera</taxon>
        <taxon>Endopterygota</taxon>
        <taxon>Coleoptera</taxon>
        <taxon>Polyphaga</taxon>
        <taxon>Elateriformia</taxon>
        <taxon>Elateroidea</taxon>
        <taxon>Lampyridae</taxon>
        <taxon>Lampyrinae</taxon>
        <taxon>Pyrocoelia</taxon>
    </lineage>
</organism>
<protein>
    <recommendedName>
        <fullName evidence="2">DUF7869 domain-containing protein</fullName>
    </recommendedName>
</protein>
<keyword evidence="4" id="KW-1185">Reference proteome</keyword>
<comment type="caution">
    <text evidence="3">The sequence shown here is derived from an EMBL/GenBank/DDBJ whole genome shotgun (WGS) entry which is preliminary data.</text>
</comment>
<evidence type="ECO:0000313" key="4">
    <source>
        <dbReference type="Proteomes" id="UP001329430"/>
    </source>
</evidence>
<dbReference type="Proteomes" id="UP001329430">
    <property type="component" value="Chromosome 2"/>
</dbReference>
<feature type="region of interest" description="Disordered" evidence="1">
    <location>
        <begin position="40"/>
        <end position="92"/>
    </location>
</feature>
<reference evidence="3 4" key="1">
    <citation type="journal article" date="2024" name="Insects">
        <title>An Improved Chromosome-Level Genome Assembly of the Firefly Pyrocoelia pectoralis.</title>
        <authorList>
            <person name="Fu X."/>
            <person name="Meyer-Rochow V.B."/>
            <person name="Ballantyne L."/>
            <person name="Zhu X."/>
        </authorList>
    </citation>
    <scope>NUCLEOTIDE SEQUENCE [LARGE SCALE GENOMIC DNA]</scope>
    <source>
        <strain evidence="3">XCY_ONT2</strain>
    </source>
</reference>
<accession>A0AAN7VNT2</accession>
<name>A0AAN7VNT2_9COLE</name>
<dbReference type="PANTHER" id="PTHR10773">
    <property type="entry name" value="DNA-DIRECTED RNA POLYMERASES I, II, AND III SUBUNIT RPABC2"/>
    <property type="match status" value="1"/>
</dbReference>
<dbReference type="InterPro" id="IPR057191">
    <property type="entry name" value="DUF7869"/>
</dbReference>
<evidence type="ECO:0000256" key="1">
    <source>
        <dbReference type="SAM" id="MobiDB-lite"/>
    </source>
</evidence>
<evidence type="ECO:0000313" key="3">
    <source>
        <dbReference type="EMBL" id="KAK5648264.1"/>
    </source>
</evidence>
<feature type="compositionally biased region" description="Acidic residues" evidence="1">
    <location>
        <begin position="608"/>
        <end position="619"/>
    </location>
</feature>
<evidence type="ECO:0000259" key="2">
    <source>
        <dbReference type="Pfam" id="PF25273"/>
    </source>
</evidence>
<gene>
    <name evidence="3" type="ORF">RI129_003156</name>
</gene>
<dbReference type="AlphaFoldDB" id="A0AAN7VNT2"/>
<dbReference type="PANTHER" id="PTHR10773:SF19">
    <property type="match status" value="1"/>
</dbReference>
<sequence length="629" mass="74087">MFIIYFFKWFNSHIYEKNHKISQTVLKAPVEKFDKDIIDPYETDEESEYEPEDDDESIDSEDPEADGNMDEEHKTPSKTRKRGRREVDWQVNKKKMLRNSGKAYDGNKKKAHLPRNMKLYNHTCRYKCNQNIAETERQDLFDNFYKLASYDLQNSFLSSCIKKKSVARKRNTDNGKQFSTEITLLNKRVCKMFFLKTFDVSNKRFTTVCSKTSSLGICGKDRRGTGPGRKMEQKRRKLVIEHINMFPKYRSHYSRQSNLNTRYLSPELNITTIKAEKATSSKKIDAKEHEDSQNTCVLCFDLQQALATPLITTSKVFYLRQLWTYNFCIHNLVTGKSNIYVWDETVSSRGSQEIGSCLLHFINNALPQNFTKIIFYSDSCGGQNKNKNIVKLFMFLKKATKIEEIHHKFLEPGHTFMECDHDFGIIEKVKRKIPQIFIPEHWRNVIKKSCKKFSVHEMRKEDFYSFSKLNETISDPKKDTDKHVIKWREIQYFFFSKLAESLFCFYFKPTLDVSFPFNKCICPTKVTGRPSLTFQSTFSQLHHDTLKINELKWNNLQTLLEYIPPVYHNFYKNIQYEAKEKKKRMSQTSSSGRGKKKAKIEENQQGVESEEEKDGDSDNVDLILYSDYE</sequence>
<feature type="region of interest" description="Disordered" evidence="1">
    <location>
        <begin position="580"/>
        <end position="629"/>
    </location>
</feature>
<feature type="domain" description="DUF7869" evidence="2">
    <location>
        <begin position="338"/>
        <end position="487"/>
    </location>
</feature>
<proteinExistence type="predicted"/>
<dbReference type="EMBL" id="JAVRBK010000002">
    <property type="protein sequence ID" value="KAK5648264.1"/>
    <property type="molecule type" value="Genomic_DNA"/>
</dbReference>
<feature type="compositionally biased region" description="Acidic residues" evidence="1">
    <location>
        <begin position="40"/>
        <end position="69"/>
    </location>
</feature>
<dbReference type="Pfam" id="PF25273">
    <property type="entry name" value="DUF7869"/>
    <property type="match status" value="1"/>
</dbReference>